<dbReference type="SUPFAM" id="SSF50129">
    <property type="entry name" value="GroES-like"/>
    <property type="match status" value="1"/>
</dbReference>
<proteinExistence type="predicted"/>
<evidence type="ECO:0000313" key="5">
    <source>
        <dbReference type="EMBL" id="ROV94772.1"/>
    </source>
</evidence>
<gene>
    <name evidence="5" type="ORF">VMCG_08879</name>
</gene>
<evidence type="ECO:0000256" key="3">
    <source>
        <dbReference type="ARBA" id="ARBA00083301"/>
    </source>
</evidence>
<dbReference type="AlphaFoldDB" id="A0A423VUQ9"/>
<keyword evidence="6" id="KW-1185">Reference proteome</keyword>
<dbReference type="InterPro" id="IPR020843">
    <property type="entry name" value="ER"/>
</dbReference>
<feature type="domain" description="Enoyl reductase (ER)" evidence="4">
    <location>
        <begin position="21"/>
        <end position="351"/>
    </location>
</feature>
<sequence length="358" mass="38651">MSRQNLSVVLAERPKGAIIPGKTFHQKAEPAPRPEDLKDGEILIETLYLSLDPAMRGWLDDVRSYVPPVQLGEVMRGSAIARVLASRSPRASAGDLVIASTGWREVAVAGPKDFSPASDVPLPPNGKVTDLQGVLGMTGLTAYFGMDKIGCPKPGETVVVSGAAGATGSVAAQMAKIAGARVVGLAGSDEKCAWLEKELGFDVCLNYKDPEFKRKFKEATPKYIDVYFDNGESSIHLDQMFMVGGDILDLALSRANKSARFVMCGAISQYNSTDPRGPRQISKVITQRVRMEGFIVFDYVQEYPAARKQLAQWLAEGKLKRQETVVKGGLKVAEQALVDLFKGGNTGQSMSMCLTMST</sequence>
<evidence type="ECO:0000256" key="1">
    <source>
        <dbReference type="ARBA" id="ARBA00023002"/>
    </source>
</evidence>
<dbReference type="EMBL" id="LKEA01000039">
    <property type="protein sequence ID" value="ROV94772.1"/>
    <property type="molecule type" value="Genomic_DNA"/>
</dbReference>
<dbReference type="Gene3D" id="3.90.180.10">
    <property type="entry name" value="Medium-chain alcohol dehydrogenases, catalytic domain"/>
    <property type="match status" value="1"/>
</dbReference>
<dbReference type="GO" id="GO:0016628">
    <property type="term" value="F:oxidoreductase activity, acting on the CH-CH group of donors, NAD or NADP as acceptor"/>
    <property type="evidence" value="ECO:0007669"/>
    <property type="project" value="InterPro"/>
</dbReference>
<dbReference type="Gene3D" id="3.40.50.720">
    <property type="entry name" value="NAD(P)-binding Rossmann-like Domain"/>
    <property type="match status" value="1"/>
</dbReference>
<comment type="caution">
    <text evidence="5">The sequence shown here is derived from an EMBL/GenBank/DDBJ whole genome shotgun (WGS) entry which is preliminary data.</text>
</comment>
<reference evidence="5 6" key="1">
    <citation type="submission" date="2015-09" db="EMBL/GenBank/DDBJ databases">
        <title>Host preference determinants of Valsa canker pathogens revealed by comparative genomics.</title>
        <authorList>
            <person name="Yin Z."/>
            <person name="Huang L."/>
        </authorList>
    </citation>
    <scope>NUCLEOTIDE SEQUENCE [LARGE SCALE GENOMIC DNA]</scope>
    <source>
        <strain evidence="5 6">03-1</strain>
    </source>
</reference>
<dbReference type="InterPro" id="IPR013149">
    <property type="entry name" value="ADH-like_C"/>
</dbReference>
<evidence type="ECO:0000313" key="6">
    <source>
        <dbReference type="Proteomes" id="UP000283895"/>
    </source>
</evidence>
<dbReference type="Pfam" id="PF00107">
    <property type="entry name" value="ADH_zinc_N"/>
    <property type="match status" value="1"/>
</dbReference>
<dbReference type="Pfam" id="PF16884">
    <property type="entry name" value="ADH_N_2"/>
    <property type="match status" value="1"/>
</dbReference>
<dbReference type="InterPro" id="IPR011032">
    <property type="entry name" value="GroES-like_sf"/>
</dbReference>
<dbReference type="Proteomes" id="UP000283895">
    <property type="component" value="Unassembled WGS sequence"/>
</dbReference>
<dbReference type="FunFam" id="3.40.50.720:FF:000121">
    <property type="entry name" value="Prostaglandin reductase 2"/>
    <property type="match status" value="1"/>
</dbReference>
<dbReference type="InterPro" id="IPR036291">
    <property type="entry name" value="NAD(P)-bd_dom_sf"/>
</dbReference>
<accession>A0A423VUQ9</accession>
<evidence type="ECO:0000259" key="4">
    <source>
        <dbReference type="SMART" id="SM00829"/>
    </source>
</evidence>
<evidence type="ECO:0000256" key="2">
    <source>
        <dbReference type="ARBA" id="ARBA00069006"/>
    </source>
</evidence>
<dbReference type="InterPro" id="IPR041694">
    <property type="entry name" value="ADH_N_2"/>
</dbReference>
<dbReference type="PANTHER" id="PTHR43205:SF42">
    <property type="entry name" value="ALCOHOL DEHYDROGENASE, ZINC-CONTAINING (AFU_ORTHOLOGUE AFUA_7G04530)"/>
    <property type="match status" value="1"/>
</dbReference>
<name>A0A423VUQ9_9PEZI</name>
<dbReference type="InterPro" id="IPR045010">
    <property type="entry name" value="MDR_fam"/>
</dbReference>
<dbReference type="PANTHER" id="PTHR43205">
    <property type="entry name" value="PROSTAGLANDIN REDUCTASE"/>
    <property type="match status" value="1"/>
</dbReference>
<protein>
    <recommendedName>
        <fullName evidence="2">Dehydrogenase FUB6</fullName>
    </recommendedName>
    <alternativeName>
        <fullName evidence="3">Fusaric acid biosynthesis protein 6</fullName>
    </alternativeName>
</protein>
<dbReference type="SUPFAM" id="SSF51735">
    <property type="entry name" value="NAD(P)-binding Rossmann-fold domains"/>
    <property type="match status" value="1"/>
</dbReference>
<keyword evidence="1" id="KW-0560">Oxidoreductase</keyword>
<dbReference type="CDD" id="cd05288">
    <property type="entry name" value="PGDH"/>
    <property type="match status" value="1"/>
</dbReference>
<dbReference type="OrthoDB" id="809632at2759"/>
<organism evidence="5 6">
    <name type="scientific">Cytospora schulzeri</name>
    <dbReference type="NCBI Taxonomy" id="448051"/>
    <lineage>
        <taxon>Eukaryota</taxon>
        <taxon>Fungi</taxon>
        <taxon>Dikarya</taxon>
        <taxon>Ascomycota</taxon>
        <taxon>Pezizomycotina</taxon>
        <taxon>Sordariomycetes</taxon>
        <taxon>Sordariomycetidae</taxon>
        <taxon>Diaporthales</taxon>
        <taxon>Cytosporaceae</taxon>
        <taxon>Cytospora</taxon>
    </lineage>
</organism>
<dbReference type="SMART" id="SM00829">
    <property type="entry name" value="PKS_ER"/>
    <property type="match status" value="1"/>
</dbReference>